<accession>A0A4D6L423</accession>
<name>A0A4D6L423_VIGUN</name>
<dbReference type="PANTHER" id="PTHR45669">
    <property type="entry name" value="GLUTAREDOXIN DOMAIN-CONTAINING CYSTEINE-RICH PROTEIN CG12206-RELATED"/>
    <property type="match status" value="1"/>
</dbReference>
<dbReference type="Proteomes" id="UP000501690">
    <property type="component" value="Linkage Group LG2"/>
</dbReference>
<dbReference type="InterPro" id="IPR036249">
    <property type="entry name" value="Thioredoxin-like_sf"/>
</dbReference>
<sequence length="119" mass="13941">MGMEWDSVSFSPRWMTRMHAMPTPHQPFRATAAGFAERVSGEVFARGSETGVVYTTSLRGVRKTFEDYNRVHRVVFDERDVSLHREFLREVKELVGEAVALPWVFVKGRYMGVWRNWWS</sequence>
<dbReference type="EMBL" id="CP039346">
    <property type="protein sequence ID" value="QCD83220.1"/>
    <property type="molecule type" value="Genomic_DNA"/>
</dbReference>
<evidence type="ECO:0000313" key="1">
    <source>
        <dbReference type="EMBL" id="QCD83220.1"/>
    </source>
</evidence>
<reference evidence="1 2" key="1">
    <citation type="submission" date="2019-04" db="EMBL/GenBank/DDBJ databases">
        <title>An improved genome assembly and genetic linkage map for asparagus bean, Vigna unguiculata ssp. sesquipedialis.</title>
        <authorList>
            <person name="Xia Q."/>
            <person name="Zhang R."/>
            <person name="Dong Y."/>
        </authorList>
    </citation>
    <scope>NUCLEOTIDE SEQUENCE [LARGE SCALE GENOMIC DNA]</scope>
    <source>
        <tissue evidence="1">Leaf</tissue>
    </source>
</reference>
<proteinExistence type="predicted"/>
<dbReference type="AlphaFoldDB" id="A0A4D6L423"/>
<keyword evidence="2" id="KW-1185">Reference proteome</keyword>
<gene>
    <name evidence="1" type="ORF">DEO72_LG2g3563</name>
</gene>
<organism evidence="1 2">
    <name type="scientific">Vigna unguiculata</name>
    <name type="common">Cowpea</name>
    <dbReference type="NCBI Taxonomy" id="3917"/>
    <lineage>
        <taxon>Eukaryota</taxon>
        <taxon>Viridiplantae</taxon>
        <taxon>Streptophyta</taxon>
        <taxon>Embryophyta</taxon>
        <taxon>Tracheophyta</taxon>
        <taxon>Spermatophyta</taxon>
        <taxon>Magnoliopsida</taxon>
        <taxon>eudicotyledons</taxon>
        <taxon>Gunneridae</taxon>
        <taxon>Pentapetalae</taxon>
        <taxon>rosids</taxon>
        <taxon>fabids</taxon>
        <taxon>Fabales</taxon>
        <taxon>Fabaceae</taxon>
        <taxon>Papilionoideae</taxon>
        <taxon>50 kb inversion clade</taxon>
        <taxon>NPAAA clade</taxon>
        <taxon>indigoferoid/millettioid clade</taxon>
        <taxon>Phaseoleae</taxon>
        <taxon>Vigna</taxon>
    </lineage>
</organism>
<dbReference type="SUPFAM" id="SSF52833">
    <property type="entry name" value="Thioredoxin-like"/>
    <property type="match status" value="1"/>
</dbReference>
<dbReference type="PANTHER" id="PTHR45669:SF7">
    <property type="entry name" value="F1N19.7"/>
    <property type="match status" value="1"/>
</dbReference>
<protein>
    <submittedName>
        <fullName evidence="1">Thioredoxin-like fold</fullName>
    </submittedName>
</protein>
<evidence type="ECO:0000313" key="2">
    <source>
        <dbReference type="Proteomes" id="UP000501690"/>
    </source>
</evidence>